<reference evidence="2" key="1">
    <citation type="submission" date="2023-06" db="EMBL/GenBank/DDBJ databases">
        <title>Sysu t00192.</title>
        <authorList>
            <person name="Gao L."/>
            <person name="Fang B.-Z."/>
            <person name="Li W.-J."/>
        </authorList>
    </citation>
    <scope>NUCLEOTIDE SEQUENCE</scope>
    <source>
        <strain evidence="2">SYSU T00192</strain>
    </source>
</reference>
<dbReference type="RefSeq" id="WP_301135125.1">
    <property type="nucleotide sequence ID" value="NZ_JAUHPW010000010.1"/>
</dbReference>
<proteinExistence type="predicted"/>
<evidence type="ECO:0000256" key="1">
    <source>
        <dbReference type="SAM" id="MobiDB-lite"/>
    </source>
</evidence>
<evidence type="ECO:0000313" key="3">
    <source>
        <dbReference type="Proteomes" id="UP001172728"/>
    </source>
</evidence>
<gene>
    <name evidence="2" type="ORF">QQX09_12175</name>
</gene>
<feature type="region of interest" description="Disordered" evidence="1">
    <location>
        <begin position="1"/>
        <end position="30"/>
    </location>
</feature>
<name>A0ABT8GD60_9MICO</name>
<protein>
    <submittedName>
        <fullName evidence="2">Uncharacterized protein</fullName>
    </submittedName>
</protein>
<keyword evidence="3" id="KW-1185">Reference proteome</keyword>
<organism evidence="2 3">
    <name type="scientific">Demequina litoralis</name>
    <dbReference type="NCBI Taxonomy" id="3051660"/>
    <lineage>
        <taxon>Bacteria</taxon>
        <taxon>Bacillati</taxon>
        <taxon>Actinomycetota</taxon>
        <taxon>Actinomycetes</taxon>
        <taxon>Micrococcales</taxon>
        <taxon>Demequinaceae</taxon>
        <taxon>Demequina</taxon>
    </lineage>
</organism>
<dbReference type="EMBL" id="JAUHPW010000010">
    <property type="protein sequence ID" value="MDN4476614.1"/>
    <property type="molecule type" value="Genomic_DNA"/>
</dbReference>
<comment type="caution">
    <text evidence="2">The sequence shown here is derived from an EMBL/GenBank/DDBJ whole genome shotgun (WGS) entry which is preliminary data.</text>
</comment>
<dbReference type="Proteomes" id="UP001172728">
    <property type="component" value="Unassembled WGS sequence"/>
</dbReference>
<accession>A0ABT8GD60</accession>
<feature type="compositionally biased region" description="Basic and acidic residues" evidence="1">
    <location>
        <begin position="1"/>
        <end position="16"/>
    </location>
</feature>
<sequence>MTHRKPLDTYDRDELLARGFSPEPSPEPAPEAVDAAVAAIVARPEADLPEAATRALLAALRAAQEAGATSAAQADTMRAYIGARERLEAEDAIARLLP</sequence>
<evidence type="ECO:0000313" key="2">
    <source>
        <dbReference type="EMBL" id="MDN4476614.1"/>
    </source>
</evidence>